<evidence type="ECO:0000313" key="3">
    <source>
        <dbReference type="Proteomes" id="UP001139311"/>
    </source>
</evidence>
<protein>
    <submittedName>
        <fullName evidence="2">Uncharacterized protein</fullName>
    </submittedName>
</protein>
<name>A0A9X1LDR0_9PROT</name>
<proteinExistence type="predicted"/>
<sequence>MKRRNCRGSRRLDGIGDNEQSGAPALNRDEHDPRTFRAPSLALFPNLTVSLASWPYTLFLQAAGAAREEVDKADGEAAANAGD</sequence>
<organism evidence="2 3">
    <name type="scientific">Roseicella aerolata</name>
    <dbReference type="NCBI Taxonomy" id="2883479"/>
    <lineage>
        <taxon>Bacteria</taxon>
        <taxon>Pseudomonadati</taxon>
        <taxon>Pseudomonadota</taxon>
        <taxon>Alphaproteobacteria</taxon>
        <taxon>Acetobacterales</taxon>
        <taxon>Roseomonadaceae</taxon>
        <taxon>Roseicella</taxon>
    </lineage>
</organism>
<reference evidence="2" key="1">
    <citation type="submission" date="2021-10" db="EMBL/GenBank/DDBJ databases">
        <title>Roseicella aerolatum sp. nov., isolated from aerosols of e-waste dismantling site.</title>
        <authorList>
            <person name="Qin T."/>
        </authorList>
    </citation>
    <scope>NUCLEOTIDE SEQUENCE</scope>
    <source>
        <strain evidence="2">GB24</strain>
    </source>
</reference>
<feature type="region of interest" description="Disordered" evidence="1">
    <location>
        <begin position="1"/>
        <end position="33"/>
    </location>
</feature>
<dbReference type="Proteomes" id="UP001139311">
    <property type="component" value="Unassembled WGS sequence"/>
</dbReference>
<evidence type="ECO:0000256" key="1">
    <source>
        <dbReference type="SAM" id="MobiDB-lite"/>
    </source>
</evidence>
<evidence type="ECO:0000313" key="2">
    <source>
        <dbReference type="EMBL" id="MCB4825473.1"/>
    </source>
</evidence>
<keyword evidence="3" id="KW-1185">Reference proteome</keyword>
<comment type="caution">
    <text evidence="2">The sequence shown here is derived from an EMBL/GenBank/DDBJ whole genome shotgun (WGS) entry which is preliminary data.</text>
</comment>
<dbReference type="AlphaFoldDB" id="A0A9X1LDR0"/>
<gene>
    <name evidence="2" type="ORF">LHA35_27570</name>
</gene>
<accession>A0A9X1LDR0</accession>
<dbReference type="EMBL" id="JAJAQI010000103">
    <property type="protein sequence ID" value="MCB4825473.1"/>
    <property type="molecule type" value="Genomic_DNA"/>
</dbReference>